<keyword evidence="1" id="KW-0812">Transmembrane</keyword>
<reference evidence="2" key="1">
    <citation type="journal article" date="2003" name="Insect Mol. Biol.">
        <title>Toxoneuron nigriceps polydnavirus encodes a putative aspartyl protease highly expressed in parasitized host larvae.</title>
        <authorList>
            <person name="Falabella P."/>
            <person name="Varricchio P."/>
            <person name="Gigliotti S."/>
            <person name="Tranfaglia A."/>
            <person name="Pennacchio F."/>
            <person name="Malva C."/>
        </authorList>
    </citation>
    <scope>NUCLEOTIDE SEQUENCE</scope>
</reference>
<keyword evidence="2" id="KW-0645">Protease</keyword>
<protein>
    <submittedName>
        <fullName evidence="2">Putative aspartyl protease</fullName>
    </submittedName>
</protein>
<dbReference type="Gene3D" id="2.40.70.10">
    <property type="entry name" value="Acid Proteases"/>
    <property type="match status" value="1"/>
</dbReference>
<dbReference type="GO" id="GO:0006508">
    <property type="term" value="P:proteolysis"/>
    <property type="evidence" value="ECO:0007669"/>
    <property type="project" value="UniProtKB-KW"/>
</dbReference>
<gene>
    <name evidence="2" type="primary">TnBV2</name>
</gene>
<dbReference type="KEGG" id="vg:65246886"/>
<dbReference type="GeneID" id="65246886"/>
<sequence length="153" mass="18029">MFIKFIFYFFIITSVNSFLLHHLLKIPLVNTQLLTYVNFNQIYFLLDTGSVVSMIPPHVSQQLRGNFRTSKRQFISINKSMITIYGEKEVNLTRPHTERTINWTFIVAEVTKPIMGNDLLRHYKYTIANGYLYLHDIADSNDSEREYACIRLK</sequence>
<feature type="transmembrane region" description="Helical" evidence="1">
    <location>
        <begin position="6"/>
        <end position="24"/>
    </location>
</feature>
<dbReference type="InterPro" id="IPR021109">
    <property type="entry name" value="Peptidase_aspartic_dom_sf"/>
</dbReference>
<keyword evidence="1" id="KW-0472">Membrane</keyword>
<name>Q8QL56_9VIRU</name>
<keyword evidence="1" id="KW-1133">Transmembrane helix</keyword>
<dbReference type="EMBL" id="AJ440973">
    <property type="protein sequence ID" value="CAD29560.1"/>
    <property type="molecule type" value="mRNA"/>
</dbReference>
<keyword evidence="2" id="KW-0378">Hydrolase</keyword>
<accession>Q8QL56</accession>
<dbReference type="SUPFAM" id="SSF50630">
    <property type="entry name" value="Acid proteases"/>
    <property type="match status" value="1"/>
</dbReference>
<evidence type="ECO:0000313" key="2">
    <source>
        <dbReference type="EMBL" id="CAD29560.1"/>
    </source>
</evidence>
<evidence type="ECO:0000256" key="1">
    <source>
        <dbReference type="SAM" id="Phobius"/>
    </source>
</evidence>
<dbReference type="RefSeq" id="YP_010084238.1">
    <property type="nucleotide sequence ID" value="NC_055109.1"/>
</dbReference>
<dbReference type="GO" id="GO:0008233">
    <property type="term" value="F:peptidase activity"/>
    <property type="evidence" value="ECO:0007669"/>
    <property type="project" value="UniProtKB-KW"/>
</dbReference>
<organism evidence="2">
    <name type="scientific">Bracoviriform nigricipitis</name>
    <dbReference type="NCBI Taxonomy" id="2169782"/>
    <lineage>
        <taxon>Viruses</taxon>
        <taxon>Viruses incertae sedis</taxon>
        <taxon>Polydnaviriformidae</taxon>
        <taxon>Bracoviriform</taxon>
    </lineage>
</organism>
<proteinExistence type="evidence at transcript level"/>